<feature type="region of interest" description="Disordered" evidence="1">
    <location>
        <begin position="121"/>
        <end position="145"/>
    </location>
</feature>
<gene>
    <name evidence="2" type="ordered locus">Caci_3005</name>
</gene>
<reference evidence="2 3" key="1">
    <citation type="journal article" date="2009" name="Stand. Genomic Sci.">
        <title>Complete genome sequence of Catenulispora acidiphila type strain (ID 139908).</title>
        <authorList>
            <person name="Copeland A."/>
            <person name="Lapidus A."/>
            <person name="Glavina Del Rio T."/>
            <person name="Nolan M."/>
            <person name="Lucas S."/>
            <person name="Chen F."/>
            <person name="Tice H."/>
            <person name="Cheng J.F."/>
            <person name="Bruce D."/>
            <person name="Goodwin L."/>
            <person name="Pitluck S."/>
            <person name="Mikhailova N."/>
            <person name="Pati A."/>
            <person name="Ivanova N."/>
            <person name="Mavromatis K."/>
            <person name="Chen A."/>
            <person name="Palaniappan K."/>
            <person name="Chain P."/>
            <person name="Land M."/>
            <person name="Hauser L."/>
            <person name="Chang Y.J."/>
            <person name="Jeffries C.D."/>
            <person name="Chertkov O."/>
            <person name="Brettin T."/>
            <person name="Detter J.C."/>
            <person name="Han C."/>
            <person name="Ali Z."/>
            <person name="Tindall B.J."/>
            <person name="Goker M."/>
            <person name="Bristow J."/>
            <person name="Eisen J.A."/>
            <person name="Markowitz V."/>
            <person name="Hugenholtz P."/>
            <person name="Kyrpides N.C."/>
            <person name="Klenk H.P."/>
        </authorList>
    </citation>
    <scope>NUCLEOTIDE SEQUENCE [LARGE SCALE GENOMIC DNA]</scope>
    <source>
        <strain evidence="3">DSM 44928 / JCM 14897 / NBRC 102108 / NRRL B-24433 / ID139908</strain>
    </source>
</reference>
<evidence type="ECO:0000313" key="2">
    <source>
        <dbReference type="EMBL" id="ACU71914.1"/>
    </source>
</evidence>
<accession>C7Q322</accession>
<dbReference type="EMBL" id="CP001700">
    <property type="protein sequence ID" value="ACU71914.1"/>
    <property type="molecule type" value="Genomic_DNA"/>
</dbReference>
<organism evidence="2 3">
    <name type="scientific">Catenulispora acidiphila (strain DSM 44928 / JCM 14897 / NBRC 102108 / NRRL B-24433 / ID139908)</name>
    <dbReference type="NCBI Taxonomy" id="479433"/>
    <lineage>
        <taxon>Bacteria</taxon>
        <taxon>Bacillati</taxon>
        <taxon>Actinomycetota</taxon>
        <taxon>Actinomycetes</taxon>
        <taxon>Catenulisporales</taxon>
        <taxon>Catenulisporaceae</taxon>
        <taxon>Catenulispora</taxon>
    </lineage>
</organism>
<name>C7Q322_CATAD</name>
<dbReference type="STRING" id="479433.Caci_3005"/>
<dbReference type="Proteomes" id="UP000000851">
    <property type="component" value="Chromosome"/>
</dbReference>
<dbReference type="InParanoid" id="C7Q322"/>
<dbReference type="AlphaFoldDB" id="C7Q322"/>
<keyword evidence="3" id="KW-1185">Reference proteome</keyword>
<dbReference type="HOGENOM" id="CLU_1145576_0_0_11"/>
<sequence length="242" mass="26959">MSETKIHVVCDPDQETVRKLLGEVTRLRDANEVATALVAEFKTLRAENEKLATRVGWAHEARKSAEAEVERVKTLNRDVAKRLMRTMERATAAENEVKHLRARIADEIGSIGQEMEIKQLEGKSEPGSPTAPEPASDATTSWTPEDVPPVLVQAAHDGWWSAAGQGLDWEAWLRVEIAAVLTQLGLREEFGVQSEDSERAQPCDDLQHASHLADRYSRFLTFGGGTIQHHVVRHLATSWERA</sequence>
<dbReference type="KEGG" id="cai:Caci_3005"/>
<evidence type="ECO:0000313" key="3">
    <source>
        <dbReference type="Proteomes" id="UP000000851"/>
    </source>
</evidence>
<protein>
    <submittedName>
        <fullName evidence="2">Uncharacterized protein</fullName>
    </submittedName>
</protein>
<dbReference type="RefSeq" id="WP_012787207.1">
    <property type="nucleotide sequence ID" value="NC_013131.1"/>
</dbReference>
<evidence type="ECO:0000256" key="1">
    <source>
        <dbReference type="SAM" id="MobiDB-lite"/>
    </source>
</evidence>
<proteinExistence type="predicted"/>